<keyword evidence="1" id="KW-0732">Signal</keyword>
<proteinExistence type="predicted"/>
<keyword evidence="2" id="KW-1185">Reference proteome</keyword>
<feature type="signal peptide" evidence="1">
    <location>
        <begin position="1"/>
        <end position="23"/>
    </location>
</feature>
<sequence length="89" mass="8215">MKAVVYFALCVAVLVTMLRPVDGLVLAYGGCYAACMAICLGGAGAIGAGATVATGGVAVAAAPAAVPTAISGCATGCAGICVPAVAAPV</sequence>
<evidence type="ECO:0000313" key="2">
    <source>
        <dbReference type="Proteomes" id="UP000887540"/>
    </source>
</evidence>
<accession>A0A914CQY9</accession>
<organism evidence="2 3">
    <name type="scientific">Acrobeloides nanus</name>
    <dbReference type="NCBI Taxonomy" id="290746"/>
    <lineage>
        <taxon>Eukaryota</taxon>
        <taxon>Metazoa</taxon>
        <taxon>Ecdysozoa</taxon>
        <taxon>Nematoda</taxon>
        <taxon>Chromadorea</taxon>
        <taxon>Rhabditida</taxon>
        <taxon>Tylenchina</taxon>
        <taxon>Cephalobomorpha</taxon>
        <taxon>Cephaloboidea</taxon>
        <taxon>Cephalobidae</taxon>
        <taxon>Acrobeloides</taxon>
    </lineage>
</organism>
<dbReference type="WBParaSite" id="ACRNAN_scaffold1351.g15081.t1">
    <property type="protein sequence ID" value="ACRNAN_scaffold1351.g15081.t1"/>
    <property type="gene ID" value="ACRNAN_scaffold1351.g15081"/>
</dbReference>
<feature type="chain" id="PRO_5038078881" evidence="1">
    <location>
        <begin position="24"/>
        <end position="89"/>
    </location>
</feature>
<protein>
    <submittedName>
        <fullName evidence="3">Uncharacterized protein</fullName>
    </submittedName>
</protein>
<evidence type="ECO:0000256" key="1">
    <source>
        <dbReference type="SAM" id="SignalP"/>
    </source>
</evidence>
<name>A0A914CQY9_9BILA</name>
<reference evidence="3" key="1">
    <citation type="submission" date="2022-11" db="UniProtKB">
        <authorList>
            <consortium name="WormBaseParasite"/>
        </authorList>
    </citation>
    <scope>IDENTIFICATION</scope>
</reference>
<dbReference type="AlphaFoldDB" id="A0A914CQY9"/>
<dbReference type="Proteomes" id="UP000887540">
    <property type="component" value="Unplaced"/>
</dbReference>
<evidence type="ECO:0000313" key="3">
    <source>
        <dbReference type="WBParaSite" id="ACRNAN_scaffold1351.g15081.t1"/>
    </source>
</evidence>